<evidence type="ECO:0000256" key="9">
    <source>
        <dbReference type="ARBA" id="ARBA00024661"/>
    </source>
</evidence>
<keyword evidence="7 14" id="KW-0647">Proteasome</keyword>
<dbReference type="FunFam" id="3.40.50.300:FF:000037">
    <property type="entry name" value="26S protease regulatory subunit 6A"/>
    <property type="match status" value="1"/>
</dbReference>
<dbReference type="GO" id="GO:0005737">
    <property type="term" value="C:cytoplasm"/>
    <property type="evidence" value="ECO:0007669"/>
    <property type="project" value="UniProtKB-SubCell"/>
</dbReference>
<evidence type="ECO:0000256" key="1">
    <source>
        <dbReference type="ARBA" id="ARBA00004123"/>
    </source>
</evidence>
<keyword evidence="6" id="KW-0067">ATP-binding</keyword>
<dbReference type="PANTHER" id="PTHR23073">
    <property type="entry name" value="26S PROTEASOME REGULATORY SUBUNIT"/>
    <property type="match status" value="1"/>
</dbReference>
<keyword evidence="15" id="KW-1185">Reference proteome</keyword>
<dbReference type="InterPro" id="IPR003960">
    <property type="entry name" value="ATPase_AAA_CS"/>
</dbReference>
<evidence type="ECO:0000259" key="13">
    <source>
        <dbReference type="SMART" id="SM00382"/>
    </source>
</evidence>
<feature type="compositionally biased region" description="Acidic residues" evidence="12">
    <location>
        <begin position="1"/>
        <end position="11"/>
    </location>
</feature>
<feature type="region of interest" description="Disordered" evidence="12">
    <location>
        <begin position="978"/>
        <end position="997"/>
    </location>
</feature>
<proteinExistence type="inferred from homology"/>
<comment type="subcellular location">
    <subcellularLocation>
        <location evidence="2">Cytoplasm</location>
    </subcellularLocation>
    <subcellularLocation>
        <location evidence="1">Nucleus</location>
    </subcellularLocation>
</comment>
<dbReference type="Gene3D" id="1.10.8.60">
    <property type="match status" value="1"/>
</dbReference>
<evidence type="ECO:0000256" key="8">
    <source>
        <dbReference type="ARBA" id="ARBA00023242"/>
    </source>
</evidence>
<evidence type="ECO:0000256" key="7">
    <source>
        <dbReference type="ARBA" id="ARBA00022942"/>
    </source>
</evidence>
<dbReference type="InterPro" id="IPR003593">
    <property type="entry name" value="AAA+_ATPase"/>
</dbReference>
<organism evidence="14 15">
    <name type="scientific">Knufia peltigerae</name>
    <dbReference type="NCBI Taxonomy" id="1002370"/>
    <lineage>
        <taxon>Eukaryota</taxon>
        <taxon>Fungi</taxon>
        <taxon>Dikarya</taxon>
        <taxon>Ascomycota</taxon>
        <taxon>Pezizomycotina</taxon>
        <taxon>Eurotiomycetes</taxon>
        <taxon>Chaetothyriomycetidae</taxon>
        <taxon>Chaetothyriales</taxon>
        <taxon>Trichomeriaceae</taxon>
        <taxon>Knufia</taxon>
    </lineage>
</organism>
<dbReference type="SUPFAM" id="SSF52047">
    <property type="entry name" value="RNI-like"/>
    <property type="match status" value="1"/>
</dbReference>
<dbReference type="FunFam" id="1.10.8.60:FF:000009">
    <property type="entry name" value="26S protease regulatory subunit 6A"/>
    <property type="match status" value="1"/>
</dbReference>
<dbReference type="Gene3D" id="3.80.10.10">
    <property type="entry name" value="Ribonuclease Inhibitor"/>
    <property type="match status" value="1"/>
</dbReference>
<feature type="region of interest" description="Disordered" evidence="12">
    <location>
        <begin position="1070"/>
        <end position="1098"/>
    </location>
</feature>
<protein>
    <recommendedName>
        <fullName evidence="10">26S proteasome regulatory subunit 6A</fullName>
    </recommendedName>
</protein>
<comment type="caution">
    <text evidence="14">The sequence shown here is derived from an EMBL/GenBank/DDBJ whole genome shotgun (WGS) entry which is preliminary data.</text>
</comment>
<feature type="compositionally biased region" description="Basic and acidic residues" evidence="12">
    <location>
        <begin position="12"/>
        <end position="47"/>
    </location>
</feature>
<dbReference type="SUPFAM" id="SSF52540">
    <property type="entry name" value="P-loop containing nucleoside triphosphate hydrolases"/>
    <property type="match status" value="1"/>
</dbReference>
<dbReference type="SMART" id="SM00382">
    <property type="entry name" value="AAA"/>
    <property type="match status" value="1"/>
</dbReference>
<dbReference type="EMBL" id="JAPDRN010000091">
    <property type="protein sequence ID" value="KAJ9624722.1"/>
    <property type="molecule type" value="Genomic_DNA"/>
</dbReference>
<dbReference type="FunFam" id="2.40.50.140:FF:000076">
    <property type="entry name" value="26S protease regulatory subunit 6A"/>
    <property type="match status" value="1"/>
</dbReference>
<evidence type="ECO:0000256" key="4">
    <source>
        <dbReference type="ARBA" id="ARBA00022490"/>
    </source>
</evidence>
<evidence type="ECO:0000256" key="5">
    <source>
        <dbReference type="ARBA" id="ARBA00022741"/>
    </source>
</evidence>
<reference evidence="14" key="1">
    <citation type="submission" date="2022-10" db="EMBL/GenBank/DDBJ databases">
        <title>Culturing micro-colonial fungi from biological soil crusts in the Mojave desert and describing Neophaeococcomyces mojavensis, and introducing the new genera and species Taxawa tesnikishii.</title>
        <authorList>
            <person name="Kurbessoian T."/>
            <person name="Stajich J.E."/>
        </authorList>
    </citation>
    <scope>NUCLEOTIDE SEQUENCE</scope>
    <source>
        <strain evidence="14">TK_35</strain>
    </source>
</reference>
<feature type="region of interest" description="Disordered" evidence="12">
    <location>
        <begin position="1"/>
        <end position="53"/>
    </location>
</feature>
<evidence type="ECO:0000256" key="11">
    <source>
        <dbReference type="SAM" id="Coils"/>
    </source>
</evidence>
<name>A0AA39CUS7_9EURO</name>
<keyword evidence="5" id="KW-0547">Nucleotide-binding</keyword>
<evidence type="ECO:0000256" key="2">
    <source>
        <dbReference type="ARBA" id="ARBA00004496"/>
    </source>
</evidence>
<dbReference type="InterPro" id="IPR032675">
    <property type="entry name" value="LRR_dom_sf"/>
</dbReference>
<evidence type="ECO:0000256" key="6">
    <source>
        <dbReference type="ARBA" id="ARBA00022840"/>
    </source>
</evidence>
<gene>
    <name evidence="14" type="primary">RPT5</name>
    <name evidence="14" type="ORF">H2204_010623</name>
</gene>
<feature type="compositionally biased region" description="Low complexity" evidence="12">
    <location>
        <begin position="1143"/>
        <end position="1159"/>
    </location>
</feature>
<evidence type="ECO:0000313" key="15">
    <source>
        <dbReference type="Proteomes" id="UP001172681"/>
    </source>
</evidence>
<feature type="domain" description="AAA+ ATPase" evidence="13">
    <location>
        <begin position="245"/>
        <end position="384"/>
    </location>
</feature>
<dbReference type="GO" id="GO:0005524">
    <property type="term" value="F:ATP binding"/>
    <property type="evidence" value="ECO:0007669"/>
    <property type="project" value="UniProtKB-KW"/>
</dbReference>
<keyword evidence="8" id="KW-0539">Nucleus</keyword>
<feature type="region of interest" description="Disordered" evidence="12">
    <location>
        <begin position="1121"/>
        <end position="1193"/>
    </location>
</feature>
<evidence type="ECO:0000313" key="14">
    <source>
        <dbReference type="EMBL" id="KAJ9624722.1"/>
    </source>
</evidence>
<comment type="similarity">
    <text evidence="3">Belongs to the AAA ATPase family.</text>
</comment>
<dbReference type="Gene3D" id="2.40.50.140">
    <property type="entry name" value="Nucleic acid-binding proteins"/>
    <property type="match status" value="1"/>
</dbReference>
<comment type="function">
    <text evidence="9">The 26S proteasome is involved in the ATP-dependent degradation of ubiquitinated proteins. The regulatory (or ATPase) complex confers ATP dependency and substrate specificity to the 26S complex.</text>
</comment>
<accession>A0AA39CUS7</accession>
<keyword evidence="4" id="KW-0963">Cytoplasm</keyword>
<dbReference type="PROSITE" id="PS00674">
    <property type="entry name" value="AAA"/>
    <property type="match status" value="1"/>
</dbReference>
<dbReference type="InterPro" id="IPR041569">
    <property type="entry name" value="AAA_lid_3"/>
</dbReference>
<feature type="coiled-coil region" evidence="11">
    <location>
        <begin position="63"/>
        <end position="97"/>
    </location>
</feature>
<dbReference type="Gene3D" id="3.40.50.300">
    <property type="entry name" value="P-loop containing nucleotide triphosphate hydrolases"/>
    <property type="match status" value="1"/>
</dbReference>
<dbReference type="InterPro" id="IPR003959">
    <property type="entry name" value="ATPase_AAA_core"/>
</dbReference>
<evidence type="ECO:0000256" key="10">
    <source>
        <dbReference type="ARBA" id="ARBA00069320"/>
    </source>
</evidence>
<dbReference type="Pfam" id="PF16450">
    <property type="entry name" value="Prot_ATP_ID_OB_C"/>
    <property type="match status" value="1"/>
</dbReference>
<dbReference type="GO" id="GO:0016887">
    <property type="term" value="F:ATP hydrolysis activity"/>
    <property type="evidence" value="ECO:0007669"/>
    <property type="project" value="InterPro"/>
</dbReference>
<dbReference type="InterPro" id="IPR027417">
    <property type="entry name" value="P-loop_NTPase"/>
</dbReference>
<sequence>MSTLEDLDDLERDQKEQKKDGDDKDKKPPTDGDSKDAEMKDGEAEKKDEEEEYIDSEILQSSTRDIINRRRLLENELKILKSEFQRLKHEEATMKDKIKDNLDKIENNRQLPYLVGNVVELLDLDVEAEAAEEGANIDLDATRVGKSAVIKTSTRQTIFLPLIGLVDHNKLKPADLIGVNKDSYLVLDTLPAEYDSRVKAMEVDEKPTEKYTDVGGLDKQIEELVEAVVWPMKEAERFKKIGIKAPKGALMYGPPGTGKTLLARACAAQTNATFLKLAGPQLVQMFIGDGAKLVRDCFALAKEKAPSIIFIDELDAVGTKRFDSEKSGDREVQRTMLELLNQLDGFASDERIKVLAATNRVDVLDPALLRSGRLDRKIEFPLPNEESRAQILRIHSRKMTVDEGNINWNELARSTDEMGGAQLKAVCVEAGMIALRKGQSKLVHENYVDAIAEVMAKKKDTEPVKHGSLMLNECCSPLSSEEVEQAPKANSHRYTHIELIGQDDPRMLRKWRLSRAARLVRLRATLRARPRVAALVRTLRVADPHIPLYLFNDDPNPEYDAYLCTLSSVIMACPNLEALLGFTPFYNHTFDRLTHALSTRTKLRQHVWVIAENEDVKERSQKQLPPGLLDSQQTFEFILYHDRWQVLETLMLCSPGGFGVVEHEVFIEVLHALPSLKNFCVSSFDVDDFNDKTLLSLPSLVSVRLEECVGVTDSGLTRWAGSPRAAMIERLSLIHQNVTNLLILSKIFASLDKLKRFTLVQVDVVPTMPDDMSSLIFQPIMASKSLQFMHWDVGCSQDLRDSVASESSDFYPHHGCSESDPAVSPTPNHHLALSIVHSGFPALTKLRAPRDTSPRGILQSACRPPTAKQMNDLERDVGQQVLGRSSPPNSLRSAKLRAALMASDPLIEQSISKIADLIDGTRCVVPSTEIKISRRSSDKEVFCQGHKGDDAVSWSNGECCCERVRRVSCTCDHIADPQTLDTLPPPPPPRSPLRRRFPSLNRTLGTTQNVSSYRSAPDSCVSHAITSGETNIPSTRPNRPILYLEPDLPGHDDNGGLTGWAELLGINEKAKSEKRRRSASTSKSSQANVTQEGEDESVGMCTGAWNSRVRVHGTESVDIVAGSPISWSPGESQEWKGKLATRGKGSQQQKSSSSLSLSSTLKAESPQARVEKNSHVPRPRGRKGGFVMVDDFF</sequence>
<evidence type="ECO:0000256" key="12">
    <source>
        <dbReference type="SAM" id="MobiDB-lite"/>
    </source>
</evidence>
<dbReference type="GO" id="GO:0005634">
    <property type="term" value="C:nucleus"/>
    <property type="evidence" value="ECO:0007669"/>
    <property type="project" value="UniProtKB-SubCell"/>
</dbReference>
<keyword evidence="11" id="KW-0175">Coiled coil</keyword>
<dbReference type="AlphaFoldDB" id="A0AA39CUS7"/>
<dbReference type="Proteomes" id="UP001172681">
    <property type="component" value="Unassembled WGS sequence"/>
</dbReference>
<dbReference type="InterPro" id="IPR012340">
    <property type="entry name" value="NA-bd_OB-fold"/>
</dbReference>
<dbReference type="InterPro" id="IPR050221">
    <property type="entry name" value="26S_Proteasome_ATPase"/>
</dbReference>
<dbReference type="InterPro" id="IPR032501">
    <property type="entry name" value="Prot_ATP_ID_OB_2nd"/>
</dbReference>
<evidence type="ECO:0000256" key="3">
    <source>
        <dbReference type="ARBA" id="ARBA00006914"/>
    </source>
</evidence>
<dbReference type="Pfam" id="PF00004">
    <property type="entry name" value="AAA"/>
    <property type="match status" value="1"/>
</dbReference>
<dbReference type="Pfam" id="PF17862">
    <property type="entry name" value="AAA_lid_3"/>
    <property type="match status" value="1"/>
</dbReference>
<dbReference type="GO" id="GO:0008540">
    <property type="term" value="C:proteasome regulatory particle, base subcomplex"/>
    <property type="evidence" value="ECO:0007669"/>
    <property type="project" value="UniProtKB-ARBA"/>
</dbReference>